<protein>
    <submittedName>
        <fullName evidence="1">Uncharacterized protein</fullName>
    </submittedName>
</protein>
<dbReference type="EnsemblPlants" id="OBART02G04730.1">
    <property type="protein sequence ID" value="OBART02G04730.1"/>
    <property type="gene ID" value="OBART02G04730"/>
</dbReference>
<dbReference type="PaxDb" id="65489-OBART02G04730.1"/>
<evidence type="ECO:0000313" key="1">
    <source>
        <dbReference type="EnsemblPlants" id="OBART02G04730.1"/>
    </source>
</evidence>
<reference evidence="1" key="2">
    <citation type="submission" date="2015-03" db="UniProtKB">
        <authorList>
            <consortium name="EnsemblPlants"/>
        </authorList>
    </citation>
    <scope>IDENTIFICATION</scope>
</reference>
<dbReference type="Proteomes" id="UP000026960">
    <property type="component" value="Chromosome 2"/>
</dbReference>
<dbReference type="Gramene" id="OBART02G04730.1">
    <property type="protein sequence ID" value="OBART02G04730.1"/>
    <property type="gene ID" value="OBART02G04730"/>
</dbReference>
<dbReference type="HOGENOM" id="CLU_1984979_0_0_1"/>
<keyword evidence="2" id="KW-1185">Reference proteome</keyword>
<dbReference type="AlphaFoldDB" id="A0A0D3F117"/>
<accession>A0A0D3F117</accession>
<reference evidence="1" key="1">
    <citation type="journal article" date="2009" name="Rice">
        <title>De Novo Next Generation Sequencing of Plant Genomes.</title>
        <authorList>
            <person name="Rounsley S."/>
            <person name="Marri P.R."/>
            <person name="Yu Y."/>
            <person name="He R."/>
            <person name="Sisneros N."/>
            <person name="Goicoechea J.L."/>
            <person name="Lee S.J."/>
            <person name="Angelova A."/>
            <person name="Kudrna D."/>
            <person name="Luo M."/>
            <person name="Affourtit J."/>
            <person name="Desany B."/>
            <person name="Knight J."/>
            <person name="Niazi F."/>
            <person name="Egholm M."/>
            <person name="Wing R.A."/>
        </authorList>
    </citation>
    <scope>NUCLEOTIDE SEQUENCE [LARGE SCALE GENOMIC DNA]</scope>
    <source>
        <strain evidence="1">cv. IRGC 105608</strain>
    </source>
</reference>
<name>A0A0D3F117_9ORYZ</name>
<sequence length="126" mass="13414">MPGWRRRRGGGGATPSARISDHWSSIESLLRVLPPPLGHAVVFVAGKAAMVWAAQRGRRRGDEVCAWHGLGVGPSAPAMWAAPTGYYNGRNKSTFTPLKEAATAGKGARLAAPAAIREEEARTRMV</sequence>
<proteinExistence type="predicted"/>
<organism evidence="1">
    <name type="scientific">Oryza barthii</name>
    <dbReference type="NCBI Taxonomy" id="65489"/>
    <lineage>
        <taxon>Eukaryota</taxon>
        <taxon>Viridiplantae</taxon>
        <taxon>Streptophyta</taxon>
        <taxon>Embryophyta</taxon>
        <taxon>Tracheophyta</taxon>
        <taxon>Spermatophyta</taxon>
        <taxon>Magnoliopsida</taxon>
        <taxon>Liliopsida</taxon>
        <taxon>Poales</taxon>
        <taxon>Poaceae</taxon>
        <taxon>BOP clade</taxon>
        <taxon>Oryzoideae</taxon>
        <taxon>Oryzeae</taxon>
        <taxon>Oryzinae</taxon>
        <taxon>Oryza</taxon>
    </lineage>
</organism>
<evidence type="ECO:0000313" key="2">
    <source>
        <dbReference type="Proteomes" id="UP000026960"/>
    </source>
</evidence>